<proteinExistence type="inferred from homology"/>
<evidence type="ECO:0000256" key="6">
    <source>
        <dbReference type="ARBA" id="ARBA00022840"/>
    </source>
</evidence>
<keyword evidence="5 8" id="KW-0547">Nucleotide-binding</keyword>
<dbReference type="CDD" id="cd01992">
    <property type="entry name" value="TilS_N"/>
    <property type="match status" value="1"/>
</dbReference>
<keyword evidence="2 8" id="KW-0963">Cytoplasm</keyword>
<dbReference type="InterPro" id="IPR012795">
    <property type="entry name" value="tRNA_Ile_lys_synt_N"/>
</dbReference>
<sequence>MSFSKVESAVSALADLYPSEYSFLVAFSGGLDSTVLLDALSKRFPAERLRAVYVHHGLQSEADHWEAFTRAFCSARHISYQSVSVTVPDAARQGVESVARQVRYEALYAQLDDKTVLLTAHHQRDQAETFLLGALRGAGVAGLAAMPFEKTVSYDRKPLSHCRPLLQVPYQALKAYAAHYQLNWVEDPSNQDVALKRNFIRHALLPKIHQAWPNPEQSLSQSAERVSESLGLLDDLAEMDLQNCTANHYQLALGPLVSLGMSRVKNALRYWAKTQASQVTLNAKVYDWLETSLQNTNPQAHPKLKQAQCDFYVYRQTLYALPETLPVDYRVAWSAFEPAQWYFSEPFDKRLEIDQAWPKPEFSDWVVRAMTDLEAEALGPKTQLRKWFQTRGVPSWDRNRWPVLEIDGKAVAILGGYTNFSGRD</sequence>
<dbReference type="GO" id="GO:0005737">
    <property type="term" value="C:cytoplasm"/>
    <property type="evidence" value="ECO:0007669"/>
    <property type="project" value="UniProtKB-SubCell"/>
</dbReference>
<dbReference type="InterPro" id="IPR014729">
    <property type="entry name" value="Rossmann-like_a/b/a_fold"/>
</dbReference>
<evidence type="ECO:0000259" key="9">
    <source>
        <dbReference type="Pfam" id="PF01171"/>
    </source>
</evidence>
<keyword evidence="3 8" id="KW-0436">Ligase</keyword>
<dbReference type="InterPro" id="IPR012796">
    <property type="entry name" value="Lysidine-tRNA-synth_C"/>
</dbReference>
<dbReference type="PANTHER" id="PTHR43033:SF1">
    <property type="entry name" value="TRNA(ILE)-LYSIDINE SYNTHASE-RELATED"/>
    <property type="match status" value="1"/>
</dbReference>
<comment type="similarity">
    <text evidence="8">Belongs to the tRNA(Ile)-lysidine synthase family.</text>
</comment>
<dbReference type="Proteomes" id="UP000285478">
    <property type="component" value="Chromosome"/>
</dbReference>
<evidence type="ECO:0000313" key="11">
    <source>
        <dbReference type="EMBL" id="QAB15420.1"/>
    </source>
</evidence>
<feature type="domain" description="tRNA(Ile)-lysidine/2-thiocytidine synthase N-terminal" evidence="9">
    <location>
        <begin position="23"/>
        <end position="202"/>
    </location>
</feature>
<dbReference type="SUPFAM" id="SSF82829">
    <property type="entry name" value="MesJ substrate recognition domain-like"/>
    <property type="match status" value="1"/>
</dbReference>
<dbReference type="GO" id="GO:0005524">
    <property type="term" value="F:ATP binding"/>
    <property type="evidence" value="ECO:0007669"/>
    <property type="project" value="UniProtKB-UniRule"/>
</dbReference>
<dbReference type="InterPro" id="IPR011063">
    <property type="entry name" value="TilS/TtcA_N"/>
</dbReference>
<name>A0A410H3M7_9GAMM</name>
<dbReference type="PANTHER" id="PTHR43033">
    <property type="entry name" value="TRNA(ILE)-LYSIDINE SYNTHASE-RELATED"/>
    <property type="match status" value="1"/>
</dbReference>
<dbReference type="AlphaFoldDB" id="A0A410H3M7"/>
<protein>
    <recommendedName>
        <fullName evidence="8">tRNA(Ile)-lysidine synthase</fullName>
        <ecNumber evidence="8">6.3.4.19</ecNumber>
    </recommendedName>
    <alternativeName>
        <fullName evidence="8">tRNA(Ile)-2-lysyl-cytidine synthase</fullName>
    </alternativeName>
    <alternativeName>
        <fullName evidence="8">tRNA(Ile)-lysidine synthetase</fullName>
    </alternativeName>
</protein>
<keyword evidence="12" id="KW-1185">Reference proteome</keyword>
<evidence type="ECO:0000256" key="4">
    <source>
        <dbReference type="ARBA" id="ARBA00022694"/>
    </source>
</evidence>
<dbReference type="NCBIfam" id="TIGR02432">
    <property type="entry name" value="lysidine_TilS_N"/>
    <property type="match status" value="1"/>
</dbReference>
<dbReference type="GO" id="GO:0006400">
    <property type="term" value="P:tRNA modification"/>
    <property type="evidence" value="ECO:0007669"/>
    <property type="project" value="UniProtKB-UniRule"/>
</dbReference>
<organism evidence="11 12">
    <name type="scientific">Hydrogenovibrio thermophilus</name>
    <dbReference type="NCBI Taxonomy" id="265883"/>
    <lineage>
        <taxon>Bacteria</taxon>
        <taxon>Pseudomonadati</taxon>
        <taxon>Pseudomonadota</taxon>
        <taxon>Gammaproteobacteria</taxon>
        <taxon>Thiotrichales</taxon>
        <taxon>Piscirickettsiaceae</taxon>
        <taxon>Hydrogenovibrio</taxon>
    </lineage>
</organism>
<comment type="catalytic activity">
    <reaction evidence="7 8">
        <text>cytidine(34) in tRNA(Ile2) + L-lysine + ATP = lysidine(34) in tRNA(Ile2) + AMP + diphosphate + H(+)</text>
        <dbReference type="Rhea" id="RHEA:43744"/>
        <dbReference type="Rhea" id="RHEA-COMP:10625"/>
        <dbReference type="Rhea" id="RHEA-COMP:10670"/>
        <dbReference type="ChEBI" id="CHEBI:15378"/>
        <dbReference type="ChEBI" id="CHEBI:30616"/>
        <dbReference type="ChEBI" id="CHEBI:32551"/>
        <dbReference type="ChEBI" id="CHEBI:33019"/>
        <dbReference type="ChEBI" id="CHEBI:82748"/>
        <dbReference type="ChEBI" id="CHEBI:83665"/>
        <dbReference type="ChEBI" id="CHEBI:456215"/>
        <dbReference type="EC" id="6.3.4.19"/>
    </reaction>
</comment>
<dbReference type="Pfam" id="PF01171">
    <property type="entry name" value="ATP_bind_3"/>
    <property type="match status" value="1"/>
</dbReference>
<keyword evidence="4 8" id="KW-0819">tRNA processing</keyword>
<dbReference type="HAMAP" id="MF_01161">
    <property type="entry name" value="tRNA_Ile_lys_synt"/>
    <property type="match status" value="1"/>
</dbReference>
<accession>A0A410H3M7</accession>
<dbReference type="NCBIfam" id="TIGR02433">
    <property type="entry name" value="lysidine_TilS_C"/>
    <property type="match status" value="1"/>
</dbReference>
<dbReference type="SUPFAM" id="SSF56037">
    <property type="entry name" value="PheT/TilS domain"/>
    <property type="match status" value="1"/>
</dbReference>
<feature type="domain" description="Lysidine-tRNA(Ile) synthetase C-terminal" evidence="10">
    <location>
        <begin position="377"/>
        <end position="415"/>
    </location>
</feature>
<dbReference type="Gene3D" id="1.20.59.20">
    <property type="match status" value="1"/>
</dbReference>
<evidence type="ECO:0000313" key="12">
    <source>
        <dbReference type="Proteomes" id="UP000285478"/>
    </source>
</evidence>
<comment type="subcellular location">
    <subcellularLocation>
        <location evidence="1 8">Cytoplasm</location>
    </subcellularLocation>
</comment>
<dbReference type="EC" id="6.3.4.19" evidence="8"/>
<comment type="function">
    <text evidence="8">Ligates lysine onto the cytidine present at position 34 of the AUA codon-specific tRNA(Ile) that contains the anticodon CAU, in an ATP-dependent manner. Cytidine is converted to lysidine, thus changing the amino acid specificity of the tRNA from methionine to isoleucine.</text>
</comment>
<evidence type="ECO:0000256" key="8">
    <source>
        <dbReference type="HAMAP-Rule" id="MF_01161"/>
    </source>
</evidence>
<dbReference type="Pfam" id="PF11734">
    <property type="entry name" value="TilS_C"/>
    <property type="match status" value="1"/>
</dbReference>
<keyword evidence="6 8" id="KW-0067">ATP-binding</keyword>
<dbReference type="InterPro" id="IPR012094">
    <property type="entry name" value="tRNA_Ile_lys_synt"/>
</dbReference>
<evidence type="ECO:0000259" key="10">
    <source>
        <dbReference type="Pfam" id="PF11734"/>
    </source>
</evidence>
<dbReference type="Gene3D" id="3.40.50.620">
    <property type="entry name" value="HUPs"/>
    <property type="match status" value="1"/>
</dbReference>
<feature type="binding site" evidence="8">
    <location>
        <begin position="28"/>
        <end position="33"/>
    </location>
    <ligand>
        <name>ATP</name>
        <dbReference type="ChEBI" id="CHEBI:30616"/>
    </ligand>
</feature>
<reference evidence="11 12" key="1">
    <citation type="journal article" date="2018" name="Environ. Microbiol.">
        <title>Genomes of ubiquitous marine and hypersaline Hydrogenovibrio, Thiomicrorhabdus and Thiomicrospira spp. encode a diversity of mechanisms to sustain chemolithoautotrophy in heterogeneous environments.</title>
        <authorList>
            <person name="Scott K.M."/>
            <person name="Williams J."/>
            <person name="Porter C.M.B."/>
            <person name="Russel S."/>
            <person name="Harmer T.L."/>
            <person name="Paul J.H."/>
            <person name="Antonen K.M."/>
            <person name="Bridges M.K."/>
            <person name="Camper G.J."/>
            <person name="Campla C.K."/>
            <person name="Casella L.G."/>
            <person name="Chase E."/>
            <person name="Conrad J.W."/>
            <person name="Cruz M.C."/>
            <person name="Dunlap D.S."/>
            <person name="Duran L."/>
            <person name="Fahsbender E.M."/>
            <person name="Goldsmith D.B."/>
            <person name="Keeley R.F."/>
            <person name="Kondoff M.R."/>
            <person name="Kussy B.I."/>
            <person name="Lane M.K."/>
            <person name="Lawler S."/>
            <person name="Leigh B.A."/>
            <person name="Lewis C."/>
            <person name="Lostal L.M."/>
            <person name="Marking D."/>
            <person name="Mancera P.A."/>
            <person name="McClenthan E.C."/>
            <person name="McIntyre E.A."/>
            <person name="Mine J.A."/>
            <person name="Modi S."/>
            <person name="Moore B.D."/>
            <person name="Morgan W.A."/>
            <person name="Nelson K.M."/>
            <person name="Nguyen K.N."/>
            <person name="Ogburn N."/>
            <person name="Parrino D.G."/>
            <person name="Pedapudi A.D."/>
            <person name="Pelham R.P."/>
            <person name="Preece A.M."/>
            <person name="Rampersad E.A."/>
            <person name="Richardson J.C."/>
            <person name="Rodgers C.M."/>
            <person name="Schaffer B.L."/>
            <person name="Sheridan N.E."/>
            <person name="Solone M.R."/>
            <person name="Staley Z.R."/>
            <person name="Tabuchi M."/>
            <person name="Waide R.J."/>
            <person name="Wanjugi P.W."/>
            <person name="Young S."/>
            <person name="Clum A."/>
            <person name="Daum C."/>
            <person name="Huntemann M."/>
            <person name="Ivanova N."/>
            <person name="Kyrpides N."/>
            <person name="Mikhailova N."/>
            <person name="Palaniappan K."/>
            <person name="Pillay M."/>
            <person name="Reddy T.B.K."/>
            <person name="Shapiro N."/>
            <person name="Stamatis D."/>
            <person name="Varghese N."/>
            <person name="Woyke T."/>
            <person name="Boden R."/>
            <person name="Freyermuth S.K."/>
            <person name="Kerfeld C.A."/>
        </authorList>
    </citation>
    <scope>NUCLEOTIDE SEQUENCE [LARGE SCALE GENOMIC DNA]</scope>
    <source>
        <strain evidence="11 12">JR-2</strain>
    </source>
</reference>
<dbReference type="EMBL" id="CP035033">
    <property type="protein sequence ID" value="QAB15420.1"/>
    <property type="molecule type" value="Genomic_DNA"/>
</dbReference>
<evidence type="ECO:0000256" key="1">
    <source>
        <dbReference type="ARBA" id="ARBA00004496"/>
    </source>
</evidence>
<evidence type="ECO:0000256" key="5">
    <source>
        <dbReference type="ARBA" id="ARBA00022741"/>
    </source>
</evidence>
<evidence type="ECO:0000256" key="3">
    <source>
        <dbReference type="ARBA" id="ARBA00022598"/>
    </source>
</evidence>
<evidence type="ECO:0000256" key="7">
    <source>
        <dbReference type="ARBA" id="ARBA00048539"/>
    </source>
</evidence>
<dbReference type="GO" id="GO:0032267">
    <property type="term" value="F:tRNA(Ile)-lysidine synthase activity"/>
    <property type="evidence" value="ECO:0007669"/>
    <property type="project" value="UniProtKB-EC"/>
</dbReference>
<dbReference type="KEGG" id="htr:EPV75_06970"/>
<dbReference type="SUPFAM" id="SSF52402">
    <property type="entry name" value="Adenine nucleotide alpha hydrolases-like"/>
    <property type="match status" value="1"/>
</dbReference>
<gene>
    <name evidence="8 11" type="primary">tilS</name>
    <name evidence="11" type="ORF">EPV75_06970</name>
</gene>
<evidence type="ECO:0000256" key="2">
    <source>
        <dbReference type="ARBA" id="ARBA00022490"/>
    </source>
</evidence>
<comment type="domain">
    <text evidence="8">The N-terminal region contains the highly conserved SGGXDS motif, predicted to be a P-loop motif involved in ATP binding.</text>
</comment>
<dbReference type="RefSeq" id="WP_128384911.1">
    <property type="nucleotide sequence ID" value="NZ_CP035033.1"/>
</dbReference>